<keyword evidence="2" id="KW-0479">Metal-binding</keyword>
<keyword evidence="4 7" id="KW-0863">Zinc-finger</keyword>
<dbReference type="InterPro" id="IPR013087">
    <property type="entry name" value="Znf_C2H2_type"/>
</dbReference>
<feature type="region of interest" description="Disordered" evidence="8">
    <location>
        <begin position="248"/>
        <end position="269"/>
    </location>
</feature>
<feature type="compositionally biased region" description="Polar residues" evidence="8">
    <location>
        <begin position="255"/>
        <end position="268"/>
    </location>
</feature>
<evidence type="ECO:0000256" key="1">
    <source>
        <dbReference type="ARBA" id="ARBA00004123"/>
    </source>
</evidence>
<evidence type="ECO:0000256" key="6">
    <source>
        <dbReference type="ARBA" id="ARBA00023242"/>
    </source>
</evidence>
<dbReference type="FunFam" id="3.30.160.60:FF:000912">
    <property type="entry name" value="Zinc finger protein 660"/>
    <property type="match status" value="2"/>
</dbReference>
<dbReference type="PANTHER" id="PTHR16515">
    <property type="entry name" value="PR DOMAIN ZINC FINGER PROTEIN"/>
    <property type="match status" value="1"/>
</dbReference>
<protein>
    <recommendedName>
        <fullName evidence="9">C2H2-type domain-containing protein</fullName>
    </recommendedName>
</protein>
<dbReference type="Pfam" id="PF00096">
    <property type="entry name" value="zf-C2H2"/>
    <property type="match status" value="3"/>
</dbReference>
<evidence type="ECO:0000259" key="9">
    <source>
        <dbReference type="PROSITE" id="PS50157"/>
    </source>
</evidence>
<dbReference type="InterPro" id="IPR050331">
    <property type="entry name" value="Zinc_finger"/>
</dbReference>
<proteinExistence type="predicted"/>
<dbReference type="PANTHER" id="PTHR16515:SF35">
    <property type="entry name" value="FEZ FAMILY ZINC FINGER PROTEIN 2"/>
    <property type="match status" value="1"/>
</dbReference>
<dbReference type="Pfam" id="PF13912">
    <property type="entry name" value="zf-C2H2_6"/>
    <property type="match status" value="1"/>
</dbReference>
<name>A0A0B7AXX8_9EUPU</name>
<feature type="domain" description="C2H2-type" evidence="9">
    <location>
        <begin position="302"/>
        <end position="329"/>
    </location>
</feature>
<reference evidence="10" key="1">
    <citation type="submission" date="2014-12" db="EMBL/GenBank/DDBJ databases">
        <title>Insight into the proteome of Arion vulgaris.</title>
        <authorList>
            <person name="Aradska J."/>
            <person name="Bulat T."/>
            <person name="Smidak R."/>
            <person name="Sarate P."/>
            <person name="Gangsoo J."/>
            <person name="Sialana F."/>
            <person name="Bilban M."/>
            <person name="Lubec G."/>
        </authorList>
    </citation>
    <scope>NUCLEOTIDE SEQUENCE</scope>
    <source>
        <tissue evidence="10">Skin</tissue>
    </source>
</reference>
<sequence>MELIQTDCQQVKPEVDMTERNQKCQEMINNGDVEFNEVDSFDETITEQHREVKQPALCGGEQQQQQQDDGRNITDEISGSTWSSLTKCQNDEKMETPGGVHDSQLVRPESILENIPEHMRTLETITEDETDNKEILTEHVIKIEANTGANTGNKKIITEKRRKKMKTNAGDVTDSLKRRHKQNKNKVDETEDCDVIQENKGDISHEQRLHDFRESWKVKTCRVIVEDIMTKIAPDDDSVSVSNENCEKLSENERYASNSDTNHDTSNLRPERPYKCDVCGAGFTKVGNMSRHKRAHTGEKPYRCEICGKHFTQLNSMNTHTNLHTGENLHKCDVCGAGFTKHGNLIVHQRIHTGEKPYKCDTCGVGFTKLGNLNRHKKTHTGLKPYHVMYVVNIFHVFIILTYMYTEEHIQERCLKMSDVCVKYLSRIYKLKCTYTKGKKQHTGEMCQYDLWLFH</sequence>
<dbReference type="GO" id="GO:0005634">
    <property type="term" value="C:nucleus"/>
    <property type="evidence" value="ECO:0007669"/>
    <property type="project" value="UniProtKB-SubCell"/>
</dbReference>
<comment type="subcellular location">
    <subcellularLocation>
        <location evidence="1">Nucleus</location>
    </subcellularLocation>
</comment>
<dbReference type="Gene3D" id="3.30.160.60">
    <property type="entry name" value="Classic Zinc Finger"/>
    <property type="match status" value="4"/>
</dbReference>
<keyword evidence="5" id="KW-0862">Zinc</keyword>
<keyword evidence="6" id="KW-0539">Nucleus</keyword>
<evidence type="ECO:0000256" key="5">
    <source>
        <dbReference type="ARBA" id="ARBA00022833"/>
    </source>
</evidence>
<feature type="domain" description="C2H2-type" evidence="9">
    <location>
        <begin position="330"/>
        <end position="357"/>
    </location>
</feature>
<evidence type="ECO:0000256" key="8">
    <source>
        <dbReference type="SAM" id="MobiDB-lite"/>
    </source>
</evidence>
<evidence type="ECO:0000256" key="2">
    <source>
        <dbReference type="ARBA" id="ARBA00022723"/>
    </source>
</evidence>
<dbReference type="FunFam" id="3.30.160.60:FF:001498">
    <property type="entry name" value="Zinc finger protein 404"/>
    <property type="match status" value="2"/>
</dbReference>
<feature type="domain" description="C2H2-type" evidence="9">
    <location>
        <begin position="274"/>
        <end position="301"/>
    </location>
</feature>
<gene>
    <name evidence="10" type="primary">ORF148378</name>
</gene>
<organism evidence="10">
    <name type="scientific">Arion vulgaris</name>
    <dbReference type="NCBI Taxonomy" id="1028688"/>
    <lineage>
        <taxon>Eukaryota</taxon>
        <taxon>Metazoa</taxon>
        <taxon>Spiralia</taxon>
        <taxon>Lophotrochozoa</taxon>
        <taxon>Mollusca</taxon>
        <taxon>Gastropoda</taxon>
        <taxon>Heterobranchia</taxon>
        <taxon>Euthyneura</taxon>
        <taxon>Panpulmonata</taxon>
        <taxon>Eupulmonata</taxon>
        <taxon>Stylommatophora</taxon>
        <taxon>Helicina</taxon>
        <taxon>Arionoidea</taxon>
        <taxon>Arionidae</taxon>
        <taxon>Arion</taxon>
    </lineage>
</organism>
<dbReference type="GO" id="GO:0010468">
    <property type="term" value="P:regulation of gene expression"/>
    <property type="evidence" value="ECO:0007669"/>
    <property type="project" value="TreeGrafter"/>
</dbReference>
<feature type="region of interest" description="Disordered" evidence="8">
    <location>
        <begin position="54"/>
        <end position="78"/>
    </location>
</feature>
<dbReference type="SUPFAM" id="SSF57667">
    <property type="entry name" value="beta-beta-alpha zinc fingers"/>
    <property type="match status" value="2"/>
</dbReference>
<accession>A0A0B7AXX8</accession>
<evidence type="ECO:0000256" key="4">
    <source>
        <dbReference type="ARBA" id="ARBA00022771"/>
    </source>
</evidence>
<keyword evidence="3" id="KW-0677">Repeat</keyword>
<dbReference type="InterPro" id="IPR036236">
    <property type="entry name" value="Znf_C2H2_sf"/>
</dbReference>
<dbReference type="SMART" id="SM00355">
    <property type="entry name" value="ZnF_C2H2"/>
    <property type="match status" value="4"/>
</dbReference>
<evidence type="ECO:0000256" key="7">
    <source>
        <dbReference type="PROSITE-ProRule" id="PRU00042"/>
    </source>
</evidence>
<dbReference type="PROSITE" id="PS00028">
    <property type="entry name" value="ZINC_FINGER_C2H2_1"/>
    <property type="match status" value="4"/>
</dbReference>
<dbReference type="EMBL" id="HACG01038597">
    <property type="protein sequence ID" value="CEK85462.1"/>
    <property type="molecule type" value="Transcribed_RNA"/>
</dbReference>
<feature type="domain" description="C2H2-type" evidence="9">
    <location>
        <begin position="358"/>
        <end position="385"/>
    </location>
</feature>
<dbReference type="AlphaFoldDB" id="A0A0B7AXX8"/>
<evidence type="ECO:0000256" key="3">
    <source>
        <dbReference type="ARBA" id="ARBA00022737"/>
    </source>
</evidence>
<dbReference type="GO" id="GO:0008270">
    <property type="term" value="F:zinc ion binding"/>
    <property type="evidence" value="ECO:0007669"/>
    <property type="project" value="UniProtKB-KW"/>
</dbReference>
<dbReference type="PROSITE" id="PS50157">
    <property type="entry name" value="ZINC_FINGER_C2H2_2"/>
    <property type="match status" value="4"/>
</dbReference>
<evidence type="ECO:0000313" key="10">
    <source>
        <dbReference type="EMBL" id="CEK85462.1"/>
    </source>
</evidence>
<dbReference type="GO" id="GO:0045596">
    <property type="term" value="P:negative regulation of cell differentiation"/>
    <property type="evidence" value="ECO:0007669"/>
    <property type="project" value="UniProtKB-ARBA"/>
</dbReference>